<dbReference type="PROSITE" id="PS01232">
    <property type="entry name" value="PNP_UDP_1"/>
    <property type="match status" value="1"/>
</dbReference>
<evidence type="ECO:0000256" key="3">
    <source>
        <dbReference type="ARBA" id="ARBA00022679"/>
    </source>
</evidence>
<gene>
    <name evidence="5" type="ORF">LSH36_583g01253</name>
</gene>
<dbReference type="Pfam" id="PF01048">
    <property type="entry name" value="PNP_UDP_1"/>
    <property type="match status" value="1"/>
</dbReference>
<evidence type="ECO:0000313" key="5">
    <source>
        <dbReference type="EMBL" id="KAK2146776.1"/>
    </source>
</evidence>
<evidence type="ECO:0000313" key="6">
    <source>
        <dbReference type="Proteomes" id="UP001208570"/>
    </source>
</evidence>
<comment type="caution">
    <text evidence="5">The sequence shown here is derived from an EMBL/GenBank/DDBJ whole genome shotgun (WGS) entry which is preliminary data.</text>
</comment>
<dbReference type="InterPro" id="IPR000845">
    <property type="entry name" value="Nucleoside_phosphorylase_d"/>
</dbReference>
<keyword evidence="3" id="KW-0808">Transferase</keyword>
<dbReference type="AlphaFoldDB" id="A0AAD9J512"/>
<comment type="similarity">
    <text evidence="1">Belongs to the PNP/UDP phosphorylase family.</text>
</comment>
<dbReference type="GO" id="GO:0004731">
    <property type="term" value="F:purine-nucleoside phosphorylase activity"/>
    <property type="evidence" value="ECO:0007669"/>
    <property type="project" value="InterPro"/>
</dbReference>
<dbReference type="InterPro" id="IPR018016">
    <property type="entry name" value="Nucleoside_phosphorylase_CS"/>
</dbReference>
<dbReference type="NCBIfam" id="NF004489">
    <property type="entry name" value="PRK05819.1"/>
    <property type="match status" value="1"/>
</dbReference>
<dbReference type="EMBL" id="JAODUP010000583">
    <property type="protein sequence ID" value="KAK2146776.1"/>
    <property type="molecule type" value="Genomic_DNA"/>
</dbReference>
<organism evidence="5 6">
    <name type="scientific">Paralvinella palmiformis</name>
    <dbReference type="NCBI Taxonomy" id="53620"/>
    <lineage>
        <taxon>Eukaryota</taxon>
        <taxon>Metazoa</taxon>
        <taxon>Spiralia</taxon>
        <taxon>Lophotrochozoa</taxon>
        <taxon>Annelida</taxon>
        <taxon>Polychaeta</taxon>
        <taxon>Sedentaria</taxon>
        <taxon>Canalipalpata</taxon>
        <taxon>Terebellida</taxon>
        <taxon>Terebelliformia</taxon>
        <taxon>Alvinellidae</taxon>
        <taxon>Paralvinella</taxon>
    </lineage>
</organism>
<dbReference type="SUPFAM" id="SSF53167">
    <property type="entry name" value="Purine and uridine phosphorylases"/>
    <property type="match status" value="1"/>
</dbReference>
<dbReference type="HAMAP" id="MF_01627">
    <property type="entry name" value="Pur_nucleosid_phosp"/>
    <property type="match status" value="1"/>
</dbReference>
<reference evidence="5" key="1">
    <citation type="journal article" date="2023" name="Mol. Biol. Evol.">
        <title>Third-Generation Sequencing Reveals the Adaptive Role of the Epigenome in Three Deep-Sea Polychaetes.</title>
        <authorList>
            <person name="Perez M."/>
            <person name="Aroh O."/>
            <person name="Sun Y."/>
            <person name="Lan Y."/>
            <person name="Juniper S.K."/>
            <person name="Young C.R."/>
            <person name="Angers B."/>
            <person name="Qian P.Y."/>
        </authorList>
    </citation>
    <scope>NUCLEOTIDE SEQUENCE</scope>
    <source>
        <strain evidence="5">P08H-3</strain>
    </source>
</reference>
<dbReference type="Gene3D" id="3.40.50.1580">
    <property type="entry name" value="Nucleoside phosphorylase domain"/>
    <property type="match status" value="1"/>
</dbReference>
<keyword evidence="6" id="KW-1185">Reference proteome</keyword>
<dbReference type="PANTHER" id="PTHR43691">
    <property type="entry name" value="URIDINE PHOSPHORYLASE"/>
    <property type="match status" value="1"/>
</dbReference>
<feature type="domain" description="Nucleoside phosphorylase" evidence="4">
    <location>
        <begin position="15"/>
        <end position="231"/>
    </location>
</feature>
<dbReference type="InterPro" id="IPR035994">
    <property type="entry name" value="Nucleoside_phosphorylase_sf"/>
</dbReference>
<name>A0AAD9J512_9ANNE</name>
<evidence type="ECO:0000256" key="1">
    <source>
        <dbReference type="ARBA" id="ARBA00010456"/>
    </source>
</evidence>
<accession>A0AAD9J512</accession>
<dbReference type="CDD" id="cd09006">
    <property type="entry name" value="PNP_EcPNPI-like"/>
    <property type="match status" value="1"/>
</dbReference>
<dbReference type="PANTHER" id="PTHR43691:SF11">
    <property type="entry name" value="FI09636P-RELATED"/>
    <property type="match status" value="1"/>
</dbReference>
<dbReference type="GO" id="GO:0005829">
    <property type="term" value="C:cytosol"/>
    <property type="evidence" value="ECO:0007669"/>
    <property type="project" value="TreeGrafter"/>
</dbReference>
<proteinExistence type="inferred from homology"/>
<dbReference type="GO" id="GO:0006152">
    <property type="term" value="P:purine nucleoside catabolic process"/>
    <property type="evidence" value="ECO:0007669"/>
    <property type="project" value="TreeGrafter"/>
</dbReference>
<dbReference type="NCBIfam" id="TIGR00107">
    <property type="entry name" value="deoD"/>
    <property type="match status" value="1"/>
</dbReference>
<dbReference type="Proteomes" id="UP001208570">
    <property type="component" value="Unassembled WGS sequence"/>
</dbReference>
<protein>
    <recommendedName>
        <fullName evidence="4">Nucleoside phosphorylase domain-containing protein</fullName>
    </recommendedName>
</protein>
<evidence type="ECO:0000256" key="2">
    <source>
        <dbReference type="ARBA" id="ARBA00022676"/>
    </source>
</evidence>
<evidence type="ECO:0000259" key="4">
    <source>
        <dbReference type="Pfam" id="PF01048"/>
    </source>
</evidence>
<sequence>MSIHIQAEKGEIAPVVLLPGDPLRAKFVADTYLEEVLCYNRVRGMYGFTGIHQGVRVSVQGSGMGMPSMAIYVNELIQSYDVRCIIRIGSCGALQEEVEVHDLVFAMTASTDSVMNLERFPLGFTYSPAPTYTLLERAIQAAREEQLRYHVGSVLSTDSFYHDNSDLWKQWARFGTLAVEMETYQLYTLAAKFNIETLSILTVSDSLLTRKELNSEERQIGLQNMFDVVFSIIRSNMKEKEYIPTNNE</sequence>
<dbReference type="InterPro" id="IPR004402">
    <property type="entry name" value="DeoD-type"/>
</dbReference>
<keyword evidence="2" id="KW-0328">Glycosyltransferase</keyword>